<evidence type="ECO:0000313" key="1">
    <source>
        <dbReference type="EMBL" id="KAI5682627.1"/>
    </source>
</evidence>
<evidence type="ECO:0000313" key="2">
    <source>
        <dbReference type="Proteomes" id="UP001060085"/>
    </source>
</evidence>
<keyword evidence="2" id="KW-1185">Reference proteome</keyword>
<protein>
    <submittedName>
        <fullName evidence="1">Uncharacterized protein</fullName>
    </submittedName>
</protein>
<proteinExistence type="predicted"/>
<sequence>MGFDNLPIHHNATASPPPPPPPVSTHIPHRPSSLLLHMSFYWGKNAQVLFSGWPGNNSFMYGLAVTFVFFLAILVEFFSNINIVKQKPDSNRAAAVFFQMGIHSIRAGFAYLVMLSVMSFNGGVFIAAVVGHAVGYVLFGSPIFKKRNQ</sequence>
<gene>
    <name evidence="1" type="ORF">M9H77_03855</name>
</gene>
<accession>A0ACC0CCE3</accession>
<name>A0ACC0CCE3_CATRO</name>
<dbReference type="EMBL" id="CM044701">
    <property type="protein sequence ID" value="KAI5682627.1"/>
    <property type="molecule type" value="Genomic_DNA"/>
</dbReference>
<reference evidence="2" key="1">
    <citation type="journal article" date="2023" name="Nat. Plants">
        <title>Single-cell RNA sequencing provides a high-resolution roadmap for understanding the multicellular compartmentation of specialized metabolism.</title>
        <authorList>
            <person name="Sun S."/>
            <person name="Shen X."/>
            <person name="Li Y."/>
            <person name="Li Y."/>
            <person name="Wang S."/>
            <person name="Li R."/>
            <person name="Zhang H."/>
            <person name="Shen G."/>
            <person name="Guo B."/>
            <person name="Wei J."/>
            <person name="Xu J."/>
            <person name="St-Pierre B."/>
            <person name="Chen S."/>
            <person name="Sun C."/>
        </authorList>
    </citation>
    <scope>NUCLEOTIDE SEQUENCE [LARGE SCALE GENOMIC DNA]</scope>
</reference>
<organism evidence="1 2">
    <name type="scientific">Catharanthus roseus</name>
    <name type="common">Madagascar periwinkle</name>
    <name type="synonym">Vinca rosea</name>
    <dbReference type="NCBI Taxonomy" id="4058"/>
    <lineage>
        <taxon>Eukaryota</taxon>
        <taxon>Viridiplantae</taxon>
        <taxon>Streptophyta</taxon>
        <taxon>Embryophyta</taxon>
        <taxon>Tracheophyta</taxon>
        <taxon>Spermatophyta</taxon>
        <taxon>Magnoliopsida</taxon>
        <taxon>eudicotyledons</taxon>
        <taxon>Gunneridae</taxon>
        <taxon>Pentapetalae</taxon>
        <taxon>asterids</taxon>
        <taxon>lamiids</taxon>
        <taxon>Gentianales</taxon>
        <taxon>Apocynaceae</taxon>
        <taxon>Rauvolfioideae</taxon>
        <taxon>Vinceae</taxon>
        <taxon>Catharanthinae</taxon>
        <taxon>Catharanthus</taxon>
    </lineage>
</organism>
<comment type="caution">
    <text evidence="1">The sequence shown here is derived from an EMBL/GenBank/DDBJ whole genome shotgun (WGS) entry which is preliminary data.</text>
</comment>
<dbReference type="Proteomes" id="UP001060085">
    <property type="component" value="Linkage Group LG01"/>
</dbReference>